<reference evidence="1" key="1">
    <citation type="submission" date="2024-09" db="EMBL/GenBank/DDBJ databases">
        <title>Black Yeasts Isolated from many extreme environments.</title>
        <authorList>
            <person name="Coleine C."/>
            <person name="Stajich J.E."/>
            <person name="Selbmann L."/>
        </authorList>
    </citation>
    <scope>NUCLEOTIDE SEQUENCE</scope>
    <source>
        <strain evidence="1">CCFEE 5737</strain>
    </source>
</reference>
<accession>A0ACC3DWU8</accession>
<sequence length="643" mass="70327">MPAYALSDNGFGQVPAVIDPFLLSNDPADAQSQDDWYFEPPSPKTLNTLPVSIDTSVSVCEPETAYFDDRNNSTTLTTSETTESPTILDPSAFCYDPKQAQSHQDQDSAISLTPVTDEPDVVLDTHDPLDALFCEDETIQLTEEYDVASASIPATNEPAAVLDTSHPFNALFCEPEIVQSTEDHESTNAPLASDSASAAVIDPIHPFDALFCEPDDYEFKFPPGSLIGEQPAVSDSFEDLFCEPEAAQTQGNDESSPPPVSALSDTAAVSNSFDDLFCEPQTTQEHDVFGPTNPSSTSDTELEVTQQQGFPTFESPCLLSTTELKHVQEQDSHEQVLPSTSASHPEVVQSQDDTTWEWPEFPSNGGINPFGDPFSESETVQPQTDHASMMPFFSSSAHLPTNSSAGFTLSNGIYTCISNPLQPQRQSLASNTQSMAPVVTSTWNSLNQFASTQPSGPPAMYFPPLLPSSFVSDTPSLRYDEYPDASIYTRSDIIGEHHDSLMGEPLLWVLEEYDVAEMVRQLPLSARQAKDGTEKPHTTIAATFRKRKEDALKKRARRQNRWLDIKDVKREYEEGAAAIRGRMPKKARVQKSSNNKVKEGRVQKSPSAVASPSPPSSSMVGDLWLENYLNEYGITSGSGFVST</sequence>
<dbReference type="Proteomes" id="UP001186974">
    <property type="component" value="Unassembled WGS sequence"/>
</dbReference>
<keyword evidence="2" id="KW-1185">Reference proteome</keyword>
<organism evidence="1 2">
    <name type="scientific">Coniosporium uncinatum</name>
    <dbReference type="NCBI Taxonomy" id="93489"/>
    <lineage>
        <taxon>Eukaryota</taxon>
        <taxon>Fungi</taxon>
        <taxon>Dikarya</taxon>
        <taxon>Ascomycota</taxon>
        <taxon>Pezizomycotina</taxon>
        <taxon>Dothideomycetes</taxon>
        <taxon>Dothideomycetes incertae sedis</taxon>
        <taxon>Coniosporium</taxon>
    </lineage>
</organism>
<protein>
    <submittedName>
        <fullName evidence="1">Uncharacterized protein</fullName>
    </submittedName>
</protein>
<evidence type="ECO:0000313" key="2">
    <source>
        <dbReference type="Proteomes" id="UP001186974"/>
    </source>
</evidence>
<dbReference type="EMBL" id="JAWDJW010000214">
    <property type="protein sequence ID" value="KAK3081294.1"/>
    <property type="molecule type" value="Genomic_DNA"/>
</dbReference>
<proteinExistence type="predicted"/>
<name>A0ACC3DWU8_9PEZI</name>
<evidence type="ECO:0000313" key="1">
    <source>
        <dbReference type="EMBL" id="KAK3081294.1"/>
    </source>
</evidence>
<comment type="caution">
    <text evidence="1">The sequence shown here is derived from an EMBL/GenBank/DDBJ whole genome shotgun (WGS) entry which is preliminary data.</text>
</comment>
<gene>
    <name evidence="1" type="ORF">LTS18_008265</name>
</gene>